<accession>A0ABW5EH22</accession>
<evidence type="ECO:0000256" key="1">
    <source>
        <dbReference type="ARBA" id="ARBA00006817"/>
    </source>
</evidence>
<dbReference type="Gene3D" id="3.30.530.20">
    <property type="match status" value="1"/>
</dbReference>
<gene>
    <name evidence="3" type="ORF">ACFSKX_18640</name>
</gene>
<protein>
    <submittedName>
        <fullName evidence="3">SRPBCC domain-containing protein</fullName>
    </submittedName>
</protein>
<reference evidence="4" key="1">
    <citation type="journal article" date="2019" name="Int. J. Syst. Evol. Microbiol.">
        <title>The Global Catalogue of Microorganisms (GCM) 10K type strain sequencing project: providing services to taxonomists for standard genome sequencing and annotation.</title>
        <authorList>
            <consortium name="The Broad Institute Genomics Platform"/>
            <consortium name="The Broad Institute Genome Sequencing Center for Infectious Disease"/>
            <person name="Wu L."/>
            <person name="Ma J."/>
        </authorList>
    </citation>
    <scope>NUCLEOTIDE SEQUENCE [LARGE SCALE GENOMIC DNA]</scope>
    <source>
        <strain evidence="4">KCTC 12848</strain>
    </source>
</reference>
<sequence length="168" mass="19684">MTTDLQFDFLVDKQKNTITIRREFAAKRELVWDCYTKSELLDRWFAPKPLKTKTKSMDFREGGHWHYAMVDPDGNEYWGIMDYITIQPIENYTALDGFCDDSGRLNPELPRARWDVTFTEAEDHAFVETLVAYNTLEDLESVIKMGMEEGLTSTLERLDELLLTLQKQ</sequence>
<dbReference type="InterPro" id="IPR023393">
    <property type="entry name" value="START-like_dom_sf"/>
</dbReference>
<feature type="domain" description="Activator of Hsp90 ATPase homologue 1/2-like C-terminal" evidence="2">
    <location>
        <begin position="26"/>
        <end position="162"/>
    </location>
</feature>
<dbReference type="SUPFAM" id="SSF55961">
    <property type="entry name" value="Bet v1-like"/>
    <property type="match status" value="1"/>
</dbReference>
<comment type="similarity">
    <text evidence="1">Belongs to the AHA1 family.</text>
</comment>
<keyword evidence="4" id="KW-1185">Reference proteome</keyword>
<name>A0ABW5EH22_9GAMM</name>
<organism evidence="3 4">
    <name type="scientific">Microbulbifer halophilus</name>
    <dbReference type="NCBI Taxonomy" id="453963"/>
    <lineage>
        <taxon>Bacteria</taxon>
        <taxon>Pseudomonadati</taxon>
        <taxon>Pseudomonadota</taxon>
        <taxon>Gammaproteobacteria</taxon>
        <taxon>Cellvibrionales</taxon>
        <taxon>Microbulbiferaceae</taxon>
        <taxon>Microbulbifer</taxon>
    </lineage>
</organism>
<dbReference type="Pfam" id="PF08327">
    <property type="entry name" value="AHSA1"/>
    <property type="match status" value="1"/>
</dbReference>
<dbReference type="CDD" id="cd07814">
    <property type="entry name" value="SRPBCC_CalC_Aha1-like"/>
    <property type="match status" value="1"/>
</dbReference>
<evidence type="ECO:0000313" key="4">
    <source>
        <dbReference type="Proteomes" id="UP001597425"/>
    </source>
</evidence>
<comment type="caution">
    <text evidence="3">The sequence shown here is derived from an EMBL/GenBank/DDBJ whole genome shotgun (WGS) entry which is preliminary data.</text>
</comment>
<dbReference type="EMBL" id="JBHUJD010000043">
    <property type="protein sequence ID" value="MFD2312439.1"/>
    <property type="molecule type" value="Genomic_DNA"/>
</dbReference>
<evidence type="ECO:0000259" key="2">
    <source>
        <dbReference type="Pfam" id="PF08327"/>
    </source>
</evidence>
<evidence type="ECO:0000313" key="3">
    <source>
        <dbReference type="EMBL" id="MFD2312439.1"/>
    </source>
</evidence>
<dbReference type="RefSeq" id="WP_265723533.1">
    <property type="nucleotide sequence ID" value="NZ_JAPIVK010000056.1"/>
</dbReference>
<proteinExistence type="inferred from homology"/>
<dbReference type="InterPro" id="IPR013538">
    <property type="entry name" value="ASHA1/2-like_C"/>
</dbReference>
<dbReference type="Proteomes" id="UP001597425">
    <property type="component" value="Unassembled WGS sequence"/>
</dbReference>